<evidence type="ECO:0008006" key="3">
    <source>
        <dbReference type="Google" id="ProtNLM"/>
    </source>
</evidence>
<comment type="caution">
    <text evidence="1">The sequence shown here is derived from an EMBL/GenBank/DDBJ whole genome shotgun (WGS) entry which is preliminary data.</text>
</comment>
<dbReference type="Gene3D" id="1.20.120.1490">
    <property type="match status" value="1"/>
</dbReference>
<dbReference type="Proteomes" id="UP001501302">
    <property type="component" value="Unassembled WGS sequence"/>
</dbReference>
<sequence length="133" mass="15855">MNITAQDKNKERIKALKVSVITEKLDLTEKEAQQFWPIYNAHEKETSEIRFKEVKAIRKEIREHSDTMTDEKANELLTRLKKAEIKMHNLRMEFANNLSGILSPKKIILLKIAEDDFKKKMFEELRKRRKERG</sequence>
<dbReference type="EMBL" id="BAABJJ010000002">
    <property type="protein sequence ID" value="GAA4933471.1"/>
    <property type="molecule type" value="Genomic_DNA"/>
</dbReference>
<evidence type="ECO:0000313" key="2">
    <source>
        <dbReference type="Proteomes" id="UP001501302"/>
    </source>
</evidence>
<reference evidence="2" key="1">
    <citation type="journal article" date="2019" name="Int. J. Syst. Evol. Microbiol.">
        <title>The Global Catalogue of Microorganisms (GCM) 10K type strain sequencing project: providing services to taxonomists for standard genome sequencing and annotation.</title>
        <authorList>
            <consortium name="The Broad Institute Genomics Platform"/>
            <consortium name="The Broad Institute Genome Sequencing Center for Infectious Disease"/>
            <person name="Wu L."/>
            <person name="Ma J."/>
        </authorList>
    </citation>
    <scope>NUCLEOTIDE SEQUENCE [LARGE SCALE GENOMIC DNA]</scope>
    <source>
        <strain evidence="2">JCM 18285</strain>
    </source>
</reference>
<keyword evidence="2" id="KW-1185">Reference proteome</keyword>
<evidence type="ECO:0000313" key="1">
    <source>
        <dbReference type="EMBL" id="GAA4933471.1"/>
    </source>
</evidence>
<accession>A0ABP9G9G0</accession>
<protein>
    <recommendedName>
        <fullName evidence="3">Sensor of ECF-type sigma factor</fullName>
    </recommendedName>
</protein>
<proteinExistence type="predicted"/>
<name>A0ABP9G9G0_9FLAO</name>
<gene>
    <name evidence="1" type="ORF">GCM10023314_02420</name>
</gene>
<organism evidence="1 2">
    <name type="scientific">Algibacter agarivorans</name>
    <dbReference type="NCBI Taxonomy" id="1109741"/>
    <lineage>
        <taxon>Bacteria</taxon>
        <taxon>Pseudomonadati</taxon>
        <taxon>Bacteroidota</taxon>
        <taxon>Flavobacteriia</taxon>
        <taxon>Flavobacteriales</taxon>
        <taxon>Flavobacteriaceae</taxon>
        <taxon>Algibacter</taxon>
    </lineage>
</organism>